<feature type="compositionally biased region" description="Basic and acidic residues" evidence="1">
    <location>
        <begin position="20"/>
        <end position="40"/>
    </location>
</feature>
<dbReference type="GO" id="GO:0030552">
    <property type="term" value="F:cAMP binding"/>
    <property type="evidence" value="ECO:0007669"/>
    <property type="project" value="TreeGrafter"/>
</dbReference>
<dbReference type="Proteomes" id="UP000085678">
    <property type="component" value="Unplaced"/>
</dbReference>
<feature type="region of interest" description="Disordered" evidence="1">
    <location>
        <begin position="20"/>
        <end position="98"/>
    </location>
</feature>
<gene>
    <name evidence="4" type="primary">LOC106156840</name>
</gene>
<evidence type="ECO:0000313" key="4">
    <source>
        <dbReference type="RefSeq" id="XP_013387720.1"/>
    </source>
</evidence>
<proteinExistence type="predicted"/>
<feature type="compositionally biased region" description="Acidic residues" evidence="1">
    <location>
        <begin position="935"/>
        <end position="950"/>
    </location>
</feature>
<dbReference type="RefSeq" id="XP_013387720.1">
    <property type="nucleotide sequence ID" value="XM_013532266.2"/>
</dbReference>
<dbReference type="InterPro" id="IPR014710">
    <property type="entry name" value="RmlC-like_jellyroll"/>
</dbReference>
<dbReference type="InParanoid" id="A0A1S3HNV8"/>
<reference evidence="4" key="1">
    <citation type="submission" date="2025-08" db="UniProtKB">
        <authorList>
            <consortium name="RefSeq"/>
        </authorList>
    </citation>
    <scope>IDENTIFICATION</scope>
    <source>
        <tissue evidence="4">Gonads</tissue>
    </source>
</reference>
<feature type="compositionally biased region" description="Polar residues" evidence="1">
    <location>
        <begin position="293"/>
        <end position="314"/>
    </location>
</feature>
<organism evidence="3 4">
    <name type="scientific">Lingula anatina</name>
    <name type="common">Brachiopod</name>
    <name type="synonym">Lingula unguis</name>
    <dbReference type="NCBI Taxonomy" id="7574"/>
    <lineage>
        <taxon>Eukaryota</taxon>
        <taxon>Metazoa</taxon>
        <taxon>Spiralia</taxon>
        <taxon>Lophotrochozoa</taxon>
        <taxon>Brachiopoda</taxon>
        <taxon>Linguliformea</taxon>
        <taxon>Lingulata</taxon>
        <taxon>Lingulida</taxon>
        <taxon>Linguloidea</taxon>
        <taxon>Lingulidae</taxon>
        <taxon>Lingula</taxon>
    </lineage>
</organism>
<feature type="compositionally biased region" description="Polar residues" evidence="1">
    <location>
        <begin position="183"/>
        <end position="201"/>
    </location>
</feature>
<dbReference type="PANTHER" id="PTHR23011">
    <property type="entry name" value="CYCLIC NUCLEOTIDE-BINDING DOMAIN CONTAINING PROTEIN"/>
    <property type="match status" value="1"/>
</dbReference>
<dbReference type="GeneID" id="106156840"/>
<evidence type="ECO:0000313" key="3">
    <source>
        <dbReference type="Proteomes" id="UP000085678"/>
    </source>
</evidence>
<name>A0A1S3HNV8_LINAN</name>
<feature type="domain" description="Cyclic nucleotide-binding" evidence="2">
    <location>
        <begin position="493"/>
        <end position="581"/>
    </location>
</feature>
<accession>A0A1S3HNV8</accession>
<dbReference type="Gene3D" id="2.60.120.10">
    <property type="entry name" value="Jelly Rolls"/>
    <property type="match status" value="2"/>
</dbReference>
<feature type="region of interest" description="Disordered" evidence="1">
    <location>
        <begin position="115"/>
        <end position="134"/>
    </location>
</feature>
<feature type="compositionally biased region" description="Low complexity" evidence="1">
    <location>
        <begin position="52"/>
        <end position="64"/>
    </location>
</feature>
<dbReference type="STRING" id="7574.A0A1S3HNV8"/>
<feature type="compositionally biased region" description="Basic and acidic residues" evidence="1">
    <location>
        <begin position="247"/>
        <end position="260"/>
    </location>
</feature>
<dbReference type="GO" id="GO:0007283">
    <property type="term" value="P:spermatogenesis"/>
    <property type="evidence" value="ECO:0007669"/>
    <property type="project" value="TreeGrafter"/>
</dbReference>
<feature type="compositionally biased region" description="Basic and acidic residues" evidence="1">
    <location>
        <begin position="315"/>
        <end position="325"/>
    </location>
</feature>
<feature type="region of interest" description="Disordered" evidence="1">
    <location>
        <begin position="183"/>
        <end position="213"/>
    </location>
</feature>
<feature type="region of interest" description="Disordered" evidence="1">
    <location>
        <begin position="240"/>
        <end position="274"/>
    </location>
</feature>
<dbReference type="InterPro" id="IPR000595">
    <property type="entry name" value="cNMP-bd_dom"/>
</dbReference>
<keyword evidence="3" id="KW-1185">Reference proteome</keyword>
<feature type="region of interest" description="Disordered" evidence="1">
    <location>
        <begin position="900"/>
        <end position="950"/>
    </location>
</feature>
<dbReference type="PROSITE" id="PS50042">
    <property type="entry name" value="CNMP_BINDING_3"/>
    <property type="match status" value="1"/>
</dbReference>
<evidence type="ECO:0000256" key="1">
    <source>
        <dbReference type="SAM" id="MobiDB-lite"/>
    </source>
</evidence>
<evidence type="ECO:0000259" key="2">
    <source>
        <dbReference type="PROSITE" id="PS50042"/>
    </source>
</evidence>
<sequence length="950" mass="108926">MSSAKGDKHVKFGLGERLVFLKDDSNRERTPNLIGRESKNGRYGNSTLENKSTSFSPSSSSSNSPRHIRALTAAGRRADSKGNFRSRTSLGKFSERDSQMDNVADVSIPQVSKERKHIKSALRSSKETRETSITDQRVQFADDRIKGNRSPRSTILPKIKVAFSDGSDSTENAFQKDLTDINSNLTDASDQNHNSGVIKSNSGDEDKMPAGQSFDTTAANETAIKNPLVTKITQDGLMAFPLSGDSESDKSSELGQDRINSENIGYSREDSITLTQGSEHYAKRDQELKENNSPKVSFTDQPLGGNTQVSTETGKGSDKHVEEPNKGTGADDNSEIDEETKAKLQMIFWLKQKRAREKKEKLEKQKSDRFKKSKARKQFHDAIWKVRWIIRFKILMKNLSARKTTQSATEAHWHATNMVKEDLDKPLIFNKLFFAKDRAYDRVPHWAQEVLRKEPDQRTDVECRRIHVLLRGLKGMNRFTERIQLYMCKTAWYQSIDPQRVVLRNGHVGQQFYIIYSGSVFVNLDETTITGEKIVRTEAILGRGESFGEQSLLRNVLRTATISCREWCEFLVVEKDVFAEVCPKIFDEELAEKVEFAKRQAMFKTKWWREDDIKNLCFEAQIQEYKTNKVIVTNNLEDEWIYICMEGKCRVIKCLMLDEDIRRRDSEHVDVKELPLLEWEEDIPAHRRKASNQDQAETKEQRLERDKSRLLNSMGLKFMNEEKDTGPKIIAQDNNAILKKTLEGGVVSLDTLILQKKRETKGREFIYLEIANLNPEEVFDLFTILRPPDPRAKKQSSLLLVSSGAKMLRIRRAAFFKLAAEEAVDYALSLAAIDKYPSDIELLESYTDKATWDGYKQQVVDDVVSPLRQQARRSYVNKYMEVMNDAKRKQNVRLLSTLRRKERKSRGGNATTTSLEEYQRRRSSVYSKDSRIQIEEVDEQPDIVEESSPS</sequence>
<dbReference type="KEGG" id="lak:106156840"/>
<dbReference type="PROSITE" id="PS00889">
    <property type="entry name" value="CNMP_BINDING_2"/>
    <property type="match status" value="1"/>
</dbReference>
<dbReference type="InterPro" id="IPR018488">
    <property type="entry name" value="cNMP-bd_CS"/>
</dbReference>
<dbReference type="SUPFAM" id="SSF51206">
    <property type="entry name" value="cAMP-binding domain-like"/>
    <property type="match status" value="1"/>
</dbReference>
<dbReference type="InterPro" id="IPR018490">
    <property type="entry name" value="cNMP-bd_dom_sf"/>
</dbReference>
<dbReference type="OrthoDB" id="166212at2759"/>
<protein>
    <submittedName>
        <fullName evidence="4">Cyclic nucleotide-binding domain-containing protein 2</fullName>
    </submittedName>
</protein>
<feature type="region of interest" description="Disordered" evidence="1">
    <location>
        <begin position="286"/>
        <end position="337"/>
    </location>
</feature>
<dbReference type="CDD" id="cd00038">
    <property type="entry name" value="CAP_ED"/>
    <property type="match status" value="1"/>
</dbReference>
<dbReference type="Pfam" id="PF00027">
    <property type="entry name" value="cNMP_binding"/>
    <property type="match status" value="1"/>
</dbReference>
<dbReference type="PANTHER" id="PTHR23011:SF43">
    <property type="entry name" value="CYCLIC NUCLEOTIDE-BINDING DOMAIN-CONTAINING PROTEIN 2"/>
    <property type="match status" value="1"/>
</dbReference>
<dbReference type="AlphaFoldDB" id="A0A1S3HNV8"/>